<organism evidence="2 3">
    <name type="scientific">Candidatus Sungbacteria bacterium RIFCSPLOWO2_01_FULL_60_25</name>
    <dbReference type="NCBI Taxonomy" id="1802281"/>
    <lineage>
        <taxon>Bacteria</taxon>
        <taxon>Candidatus Sungiibacteriota</taxon>
    </lineage>
</organism>
<dbReference type="STRING" id="1802281.A3A44_02150"/>
<evidence type="ECO:0000313" key="2">
    <source>
        <dbReference type="EMBL" id="OHA08874.1"/>
    </source>
</evidence>
<dbReference type="EMBL" id="MHQT01000034">
    <property type="protein sequence ID" value="OHA08874.1"/>
    <property type="molecule type" value="Genomic_DNA"/>
</dbReference>
<dbReference type="AlphaFoldDB" id="A0A1G2LBE4"/>
<feature type="domain" description="DUF8128" evidence="1">
    <location>
        <begin position="44"/>
        <end position="398"/>
    </location>
</feature>
<gene>
    <name evidence="2" type="ORF">A3A44_02150</name>
</gene>
<accession>A0A1G2LBE4</accession>
<dbReference type="Proteomes" id="UP000178977">
    <property type="component" value="Unassembled WGS sequence"/>
</dbReference>
<dbReference type="InterPro" id="IPR058441">
    <property type="entry name" value="DUF8128"/>
</dbReference>
<proteinExistence type="predicted"/>
<evidence type="ECO:0000259" key="1">
    <source>
        <dbReference type="Pfam" id="PF26449"/>
    </source>
</evidence>
<reference evidence="2 3" key="1">
    <citation type="journal article" date="2016" name="Nat. Commun.">
        <title>Thousands of microbial genomes shed light on interconnected biogeochemical processes in an aquifer system.</title>
        <authorList>
            <person name="Anantharaman K."/>
            <person name="Brown C.T."/>
            <person name="Hug L.A."/>
            <person name="Sharon I."/>
            <person name="Castelle C.J."/>
            <person name="Probst A.J."/>
            <person name="Thomas B.C."/>
            <person name="Singh A."/>
            <person name="Wilkins M.J."/>
            <person name="Karaoz U."/>
            <person name="Brodie E.L."/>
            <person name="Williams K.H."/>
            <person name="Hubbard S.S."/>
            <person name="Banfield J.F."/>
        </authorList>
    </citation>
    <scope>NUCLEOTIDE SEQUENCE [LARGE SCALE GENOMIC DNA]</scope>
</reference>
<comment type="caution">
    <text evidence="2">The sequence shown here is derived from an EMBL/GenBank/DDBJ whole genome shotgun (WGS) entry which is preliminary data.</text>
</comment>
<dbReference type="Pfam" id="PF26449">
    <property type="entry name" value="DUF8128"/>
    <property type="match status" value="1"/>
</dbReference>
<name>A0A1G2LBE4_9BACT</name>
<sequence length="420" mass="48880">MAKLALAGAFIANTWWIWLPPGLFFAGKTVYKYYLKVWYFANLQWVLLEVRIPRDIPKTPEAMEQLYGGLQTMFWEFDPLEIWWEGLHHDYIVFEMVSLGGEIHFYIRVPVYFRNVVESHLYAQYPEAEISTAEDYTKMMPPRVPDAEWDIFGIEFKLGKEDAYPVRTYRDFISMAPAQEEYQKVDPFSSIAELFAKIRPGEFMAYHLIFQPARTDKWKKEGEELIEKLLGRKPAGAKGPLSGIGKEMMETIMGTAPTAEQKKEETRFIIPPENVNEQIKAITRNIMKPGFETVIRFCYVARRDMFHLSHLSAFIGGLKQYNTLTLNRFAMNVAAMATATRWWLPGPLKRWRKRLKKELFYRYFKARKRFTDTVILKSKSIILNSEELATIFHFPGLSTKAPLMPRLPGRTSEPPSSLPV</sequence>
<evidence type="ECO:0000313" key="3">
    <source>
        <dbReference type="Proteomes" id="UP000178977"/>
    </source>
</evidence>
<protein>
    <recommendedName>
        <fullName evidence="1">DUF8128 domain-containing protein</fullName>
    </recommendedName>
</protein>